<organism evidence="1 2">
    <name type="scientific">Indibacter alkaliphilus (strain CCUG 57479 / KCTC 22604 / LW1)</name>
    <dbReference type="NCBI Taxonomy" id="1189612"/>
    <lineage>
        <taxon>Bacteria</taxon>
        <taxon>Pseudomonadati</taxon>
        <taxon>Bacteroidota</taxon>
        <taxon>Cytophagia</taxon>
        <taxon>Cytophagales</taxon>
        <taxon>Cyclobacteriaceae</taxon>
    </lineage>
</organism>
<sequence length="122" mass="13681">MNAGGLVEPPLYADRFPPGAIENYLAEEWIVASNITVGSSRAPRSNFIASAEQSFLDELAEELGKDPIDFRLEMLKRAKENPVGKNNDYDPERYAGVLKLVREKAIWKGIGIRNYQDVILEV</sequence>
<dbReference type="EC" id="1.3.99.16" evidence="1"/>
<comment type="caution">
    <text evidence="1">The sequence shown here is derived from an EMBL/GenBank/DDBJ whole genome shotgun (WGS) entry which is preliminary data.</text>
</comment>
<evidence type="ECO:0000313" key="2">
    <source>
        <dbReference type="Proteomes" id="UP000006073"/>
    </source>
</evidence>
<keyword evidence="2" id="KW-1185">Reference proteome</keyword>
<dbReference type="GO" id="GO:0047121">
    <property type="term" value="F:isoquinoline 1-oxidoreductase activity"/>
    <property type="evidence" value="ECO:0007669"/>
    <property type="project" value="UniProtKB-EC"/>
</dbReference>
<keyword evidence="1" id="KW-0560">Oxidoreductase</keyword>
<dbReference type="AlphaFoldDB" id="S2DJ57"/>
<dbReference type="EMBL" id="ALWO02000020">
    <property type="protein sequence ID" value="EOZ99002.1"/>
    <property type="molecule type" value="Genomic_DNA"/>
</dbReference>
<accession>S2DJ57</accession>
<name>S2DJ57_INDAL</name>
<proteinExistence type="predicted"/>
<dbReference type="eggNOG" id="COG1529">
    <property type="taxonomic scope" value="Bacteria"/>
</dbReference>
<dbReference type="Gene3D" id="3.30.365.10">
    <property type="entry name" value="Aldehyde oxidase/xanthine dehydrogenase, molybdopterin binding domain"/>
    <property type="match status" value="1"/>
</dbReference>
<dbReference type="STRING" id="1189612.A33Q_0857"/>
<evidence type="ECO:0000313" key="1">
    <source>
        <dbReference type="EMBL" id="EOZ99002.1"/>
    </source>
</evidence>
<protein>
    <submittedName>
        <fullName evidence="1">Isoquinoline 1-oxidoreductase beta subunit</fullName>
        <ecNumber evidence="1">1.3.99.16</ecNumber>
    </submittedName>
</protein>
<gene>
    <name evidence="1" type="ORF">A33Q_0857</name>
</gene>
<dbReference type="InterPro" id="IPR037165">
    <property type="entry name" value="AldOxase/xan_DH_Mopterin-bd_sf"/>
</dbReference>
<reference evidence="1 2" key="1">
    <citation type="journal article" date="2013" name="Genome Announc.">
        <title>Draft Genome Sequence of Indibacter alkaliphilus Strain LW1T, Isolated from Lonar Lake, a Haloalkaline Lake in the Buldana District of Maharashtra, India.</title>
        <authorList>
            <person name="Singh A."/>
            <person name="Kumar Jangir P."/>
            <person name="Sharma R."/>
            <person name="Singh A."/>
            <person name="Kumar Pinnaka A."/>
            <person name="Shivaji S."/>
        </authorList>
    </citation>
    <scope>NUCLEOTIDE SEQUENCE [LARGE SCALE GENOMIC DNA]</scope>
    <source>
        <strain evidence="2">CCUG 57479 / KCTC 22604 / LW1</strain>
    </source>
</reference>
<dbReference type="SUPFAM" id="SSF56003">
    <property type="entry name" value="Molybdenum cofactor-binding domain"/>
    <property type="match status" value="1"/>
</dbReference>
<dbReference type="Proteomes" id="UP000006073">
    <property type="component" value="Unassembled WGS sequence"/>
</dbReference>